<accession>A0A0G0Z3Y7</accession>
<dbReference type="PANTHER" id="PTHR21666:SF286">
    <property type="entry name" value="LIPOPROTEIN NLPD"/>
    <property type="match status" value="1"/>
</dbReference>
<gene>
    <name evidence="4" type="ORF">UV06_C0001G0184</name>
</gene>
<dbReference type="Gene3D" id="2.70.70.10">
    <property type="entry name" value="Glucose Permease (Domain IIA)"/>
    <property type="match status" value="1"/>
</dbReference>
<feature type="transmembrane region" description="Helical" evidence="2">
    <location>
        <begin position="612"/>
        <end position="631"/>
    </location>
</feature>
<comment type="caution">
    <text evidence="4">The sequence shown here is derived from an EMBL/GenBank/DDBJ whole genome shotgun (WGS) entry which is preliminary data.</text>
</comment>
<keyword evidence="2" id="KW-0812">Transmembrane</keyword>
<dbReference type="InterPro" id="IPR016047">
    <property type="entry name" value="M23ase_b-sheet_dom"/>
</dbReference>
<proteinExistence type="predicted"/>
<evidence type="ECO:0000259" key="3">
    <source>
        <dbReference type="Pfam" id="PF01551"/>
    </source>
</evidence>
<dbReference type="Pfam" id="PF01551">
    <property type="entry name" value="Peptidase_M23"/>
    <property type="match status" value="1"/>
</dbReference>
<dbReference type="AlphaFoldDB" id="A0A0G0Z3Y7"/>
<dbReference type="EMBL" id="LCDA01000001">
    <property type="protein sequence ID" value="KKS43450.1"/>
    <property type="molecule type" value="Genomic_DNA"/>
</dbReference>
<feature type="transmembrane region" description="Helical" evidence="2">
    <location>
        <begin position="651"/>
        <end position="673"/>
    </location>
</feature>
<dbReference type="GO" id="GO:0004222">
    <property type="term" value="F:metalloendopeptidase activity"/>
    <property type="evidence" value="ECO:0007669"/>
    <property type="project" value="TreeGrafter"/>
</dbReference>
<dbReference type="Proteomes" id="UP000033854">
    <property type="component" value="Unassembled WGS sequence"/>
</dbReference>
<evidence type="ECO:0000256" key="2">
    <source>
        <dbReference type="SAM" id="Phobius"/>
    </source>
</evidence>
<sequence length="887" mass="95708">MASGKEIVIQQLHQVTDLLSSQKAEASLTKDDLKIFSLAQKYFGEKYFFTNSYSKFLKNLPISAVTDYIANLEKQAEKEKEEVIKKETTKEQAASIPPEIEALVAEYQQNLALLESEEIKSSPQKTVAEQVKIAIAHSKIKDLALANRERRQSQGENFKQVDDLLVSLGSPKSGSKKEALNSSFVAIKEVAHTYTGFSKLSPKLQEQIISSAAELNLVGVRDLDTAIQASTLQIDISSLAESDKTNLATIPGGFVSTIYQEVTSLNSQATVSETKISDNEQIIISLQDEISSLPESEKKKLSLEIKNLIAENEHLSASIESHSTQLTDLITKQTESFKGFEKNREERLSHDPDLQDRIELANKNIVSIHNNLEINGIKAHIPTPMDDAHLLEDALRQNFPGTLRPNSGYQAEYAASLLNTPQTQNSDLSPQAVLLYGKELTPQLLTKARLFAQNKPDSALGKLYTTRKDIFDSAGSQIRKISQSLLGKEISQTSTRIGRTFGSVSKFFGRVSDKIPGGFGTVFRVIQDPWGTLRSWAGRKAGEFITRQLVQRLTNETLKKGAEMLLKNGLKETFKKLAQQAATKAAVKVGAKVGIKVALEAGAQVANVVPGLGLLLAVLIDISFWVGEKIIGFTKALARSVYGEEVKTRDVLAIPAMGIASFAGGVVSFFSGLGTTTVVAASSAVGIITAGTLIVFFFYITSIVVAPLISTLVQLESTPKTAYTGTILPGCPNTWPVGEGYILTQGPGGKGSHGNTGYDQSIDIGTPLGTPVISTTFGVVSFAGFSSEYLNTDILIIDSVLEDGTAFKVVYAHLTSIDVAVGGSVEIGSILGTTGTAGTGPHLHYEYKGLLYNQCPAGGIQLSENCPLGELYPGITSCSNRPQVYTN</sequence>
<feature type="transmembrane region" description="Helical" evidence="2">
    <location>
        <begin position="679"/>
        <end position="700"/>
    </location>
</feature>
<dbReference type="InterPro" id="IPR050570">
    <property type="entry name" value="Cell_wall_metabolism_enzyme"/>
</dbReference>
<reference evidence="4 5" key="1">
    <citation type="journal article" date="2015" name="Nature">
        <title>rRNA introns, odd ribosomes, and small enigmatic genomes across a large radiation of phyla.</title>
        <authorList>
            <person name="Brown C.T."/>
            <person name="Hug L.A."/>
            <person name="Thomas B.C."/>
            <person name="Sharon I."/>
            <person name="Castelle C.J."/>
            <person name="Singh A."/>
            <person name="Wilkins M.J."/>
            <person name="Williams K.H."/>
            <person name="Banfield J.F."/>
        </authorList>
    </citation>
    <scope>NUCLEOTIDE SEQUENCE [LARGE SCALE GENOMIC DNA]</scope>
</reference>
<evidence type="ECO:0000313" key="4">
    <source>
        <dbReference type="EMBL" id="KKS43450.1"/>
    </source>
</evidence>
<feature type="domain" description="M23ase beta-sheet core" evidence="3">
    <location>
        <begin position="760"/>
        <end position="847"/>
    </location>
</feature>
<dbReference type="SUPFAM" id="SSF51261">
    <property type="entry name" value="Duplicated hybrid motif"/>
    <property type="match status" value="1"/>
</dbReference>
<keyword evidence="1" id="KW-0175">Coiled coil</keyword>
<keyword evidence="2" id="KW-1133">Transmembrane helix</keyword>
<name>A0A0G0Z3Y7_9BACT</name>
<evidence type="ECO:0000313" key="5">
    <source>
        <dbReference type="Proteomes" id="UP000033854"/>
    </source>
</evidence>
<protein>
    <submittedName>
        <fullName evidence="4">Peptidase, M23 family</fullName>
    </submittedName>
</protein>
<dbReference type="PANTHER" id="PTHR21666">
    <property type="entry name" value="PEPTIDASE-RELATED"/>
    <property type="match status" value="1"/>
</dbReference>
<evidence type="ECO:0000256" key="1">
    <source>
        <dbReference type="SAM" id="Coils"/>
    </source>
</evidence>
<keyword evidence="2" id="KW-0472">Membrane</keyword>
<dbReference type="InterPro" id="IPR011055">
    <property type="entry name" value="Dup_hybrid_motif"/>
</dbReference>
<feature type="coiled-coil region" evidence="1">
    <location>
        <begin position="298"/>
        <end position="325"/>
    </location>
</feature>
<dbReference type="CDD" id="cd12797">
    <property type="entry name" value="M23_peptidase"/>
    <property type="match status" value="1"/>
</dbReference>
<organism evidence="4 5">
    <name type="scientific">Candidatus Collierbacteria bacterium GW2011_GWA2_42_17</name>
    <dbReference type="NCBI Taxonomy" id="1618378"/>
    <lineage>
        <taxon>Bacteria</taxon>
        <taxon>Candidatus Collieribacteriota</taxon>
    </lineage>
</organism>
<feature type="coiled-coil region" evidence="1">
    <location>
        <begin position="62"/>
        <end position="89"/>
    </location>
</feature>